<dbReference type="OrthoDB" id="9804723at2"/>
<dbReference type="PANTHER" id="PTHR43798:SF33">
    <property type="entry name" value="HYDROLASE, PUTATIVE (AFU_ORTHOLOGUE AFUA_2G14860)-RELATED"/>
    <property type="match status" value="1"/>
</dbReference>
<dbReference type="InterPro" id="IPR029058">
    <property type="entry name" value="AB_hydrolase_fold"/>
</dbReference>
<evidence type="ECO:0000259" key="1">
    <source>
        <dbReference type="Pfam" id="PF12697"/>
    </source>
</evidence>
<dbReference type="EMBL" id="LNCU01000040">
    <property type="protein sequence ID" value="KWV57905.1"/>
    <property type="molecule type" value="Genomic_DNA"/>
</dbReference>
<dbReference type="InterPro" id="IPR050266">
    <property type="entry name" value="AB_hydrolase_sf"/>
</dbReference>
<dbReference type="RefSeq" id="WP_066504587.1">
    <property type="nucleotide sequence ID" value="NZ_LNCU01000040.1"/>
</dbReference>
<feature type="domain" description="AB hydrolase-1" evidence="1">
    <location>
        <begin position="32"/>
        <end position="288"/>
    </location>
</feature>
<dbReference type="SUPFAM" id="SSF53474">
    <property type="entry name" value="alpha/beta-Hydrolases"/>
    <property type="match status" value="1"/>
</dbReference>
<dbReference type="Pfam" id="PF12697">
    <property type="entry name" value="Abhydrolase_6"/>
    <property type="match status" value="1"/>
</dbReference>
<keyword evidence="2" id="KW-0378">Hydrolase</keyword>
<dbReference type="PANTHER" id="PTHR43798">
    <property type="entry name" value="MONOACYLGLYCEROL LIPASE"/>
    <property type="match status" value="1"/>
</dbReference>
<organism evidence="2 3">
    <name type="scientific">Bradyrhizobium macuxiense</name>
    <dbReference type="NCBI Taxonomy" id="1755647"/>
    <lineage>
        <taxon>Bacteria</taxon>
        <taxon>Pseudomonadati</taxon>
        <taxon>Pseudomonadota</taxon>
        <taxon>Alphaproteobacteria</taxon>
        <taxon>Hyphomicrobiales</taxon>
        <taxon>Nitrobacteraceae</taxon>
        <taxon>Bradyrhizobium</taxon>
    </lineage>
</organism>
<keyword evidence="3" id="KW-1185">Reference proteome</keyword>
<dbReference type="InterPro" id="IPR000073">
    <property type="entry name" value="AB_hydrolase_1"/>
</dbReference>
<name>A0A120FQ33_9BRAD</name>
<dbReference type="GO" id="GO:0016787">
    <property type="term" value="F:hydrolase activity"/>
    <property type="evidence" value="ECO:0007669"/>
    <property type="project" value="UniProtKB-KW"/>
</dbReference>
<proteinExistence type="predicted"/>
<sequence length="312" mass="34033">MTQPHRIMVGDAGAPIALARWGEPASGKPPALLLHGTGFVAEVWAEVAAALASNYTVYALDRRGHGLSHKPAADRYHFQDFAEDVCTVIESLDLHDIFGIGHSAGATDLLLAAKLMPERFARLFVMEPTVMDPHAPRTGDLSDIAKGSVQGALRRRAEFDSAEVLFQRLRKAPTFAPWTEPSLWAYVHGGFARLDDGRMRLHCTPEIESALLKPIFQAMEQTYTGDARGNPFPWLSNITCPVCIATAEQSWPVYAEMADRAAKLIPHASRWTFDGVGHCVAQEAPALLLGALKAFAAQDDKPRRNDPATSSL</sequence>
<reference evidence="2 3" key="1">
    <citation type="submission" date="2015-11" db="EMBL/GenBank/DDBJ databases">
        <title>Draft Genome Sequence of the Strain BR 10303 (Bradyrhizobium sp.) isolated from nodules of Centrolobium paraense.</title>
        <authorList>
            <person name="Zelli J.E."/>
            <person name="Simoes-Araujo J.L."/>
            <person name="Barauna A.C."/>
            <person name="Silva K."/>
        </authorList>
    </citation>
    <scope>NUCLEOTIDE SEQUENCE [LARGE SCALE GENOMIC DNA]</scope>
    <source>
        <strain evidence="2 3">BR 10303</strain>
    </source>
</reference>
<gene>
    <name evidence="2" type="ORF">AS156_37540</name>
</gene>
<protein>
    <submittedName>
        <fullName evidence="2">Alpha/beta hydrolase</fullName>
    </submittedName>
</protein>
<evidence type="ECO:0000313" key="3">
    <source>
        <dbReference type="Proteomes" id="UP000057737"/>
    </source>
</evidence>
<dbReference type="Gene3D" id="3.40.50.1820">
    <property type="entry name" value="alpha/beta hydrolase"/>
    <property type="match status" value="1"/>
</dbReference>
<dbReference type="AlphaFoldDB" id="A0A120FQ33"/>
<dbReference type="GO" id="GO:0016020">
    <property type="term" value="C:membrane"/>
    <property type="evidence" value="ECO:0007669"/>
    <property type="project" value="TreeGrafter"/>
</dbReference>
<dbReference type="Proteomes" id="UP000057737">
    <property type="component" value="Unassembled WGS sequence"/>
</dbReference>
<comment type="caution">
    <text evidence="2">The sequence shown here is derived from an EMBL/GenBank/DDBJ whole genome shotgun (WGS) entry which is preliminary data.</text>
</comment>
<accession>A0A120FQ33</accession>
<evidence type="ECO:0000313" key="2">
    <source>
        <dbReference type="EMBL" id="KWV57905.1"/>
    </source>
</evidence>